<name>A0A1I0H7B5_9BACT</name>
<sequence length="161" mass="18755">MTRQPGASNGLYGFEYCALNYFSKEKNAYFLSYLSSFREKLDSITFKTCSMPTSLNDPSHPDAVIIGFNHTHPHSRAFSKPDLSAWIRWNPSRSGARNPERIRDRHLMLFYRERTGECRTYIFNLATRIVAALREGHWIPIGEVYTPEGDIRMFDNKDWLP</sequence>
<reference evidence="2" key="1">
    <citation type="submission" date="2016-10" db="EMBL/GenBank/DDBJ databases">
        <authorList>
            <person name="Varghese N."/>
            <person name="Submissions S."/>
        </authorList>
    </citation>
    <scope>NUCLEOTIDE SEQUENCE [LARGE SCALE GENOMIC DNA]</scope>
    <source>
        <strain evidence="2">DSM 16858</strain>
    </source>
</reference>
<evidence type="ECO:0000313" key="1">
    <source>
        <dbReference type="EMBL" id="SET79648.1"/>
    </source>
</evidence>
<keyword evidence="2" id="KW-1185">Reference proteome</keyword>
<evidence type="ECO:0008006" key="3">
    <source>
        <dbReference type="Google" id="ProtNLM"/>
    </source>
</evidence>
<organism evidence="1 2">
    <name type="scientific">Stigmatella erecta</name>
    <dbReference type="NCBI Taxonomy" id="83460"/>
    <lineage>
        <taxon>Bacteria</taxon>
        <taxon>Pseudomonadati</taxon>
        <taxon>Myxococcota</taxon>
        <taxon>Myxococcia</taxon>
        <taxon>Myxococcales</taxon>
        <taxon>Cystobacterineae</taxon>
        <taxon>Archangiaceae</taxon>
        <taxon>Stigmatella</taxon>
    </lineage>
</organism>
<proteinExistence type="predicted"/>
<accession>A0A1I0H7B5</accession>
<evidence type="ECO:0000313" key="2">
    <source>
        <dbReference type="Proteomes" id="UP000199181"/>
    </source>
</evidence>
<dbReference type="Proteomes" id="UP000199181">
    <property type="component" value="Unassembled WGS sequence"/>
</dbReference>
<gene>
    <name evidence="1" type="ORF">SAMN05443639_104366</name>
</gene>
<protein>
    <recommendedName>
        <fullName evidence="3">JAB domain-containing protein</fullName>
    </recommendedName>
</protein>
<dbReference type="AlphaFoldDB" id="A0A1I0H7B5"/>
<dbReference type="EMBL" id="FOIJ01000004">
    <property type="protein sequence ID" value="SET79648.1"/>
    <property type="molecule type" value="Genomic_DNA"/>
</dbReference>